<dbReference type="Proteomes" id="UP001630127">
    <property type="component" value="Unassembled WGS sequence"/>
</dbReference>
<comment type="caution">
    <text evidence="1">The sequence shown here is derived from an EMBL/GenBank/DDBJ whole genome shotgun (WGS) entry which is preliminary data.</text>
</comment>
<proteinExistence type="predicted"/>
<accession>A0ABD2ZDG8</accession>
<sequence>MKLANYGSTIDPNSLYYADAQKGSNLNNATFFQGGKQVKVKAKRFSSNGSYKKNFKRTPYYKGLSPESSPKTRHTISFMDLTDQTAGPSAVNEPASKVLSPIPIDPELSVKLVMDPDDTQITKVSLSEDILLDNQM</sequence>
<reference evidence="1 2" key="1">
    <citation type="submission" date="2024-11" db="EMBL/GenBank/DDBJ databases">
        <title>A near-complete genome assembly of Cinchona calisaya.</title>
        <authorList>
            <person name="Lian D.C."/>
            <person name="Zhao X.W."/>
            <person name="Wei L."/>
        </authorList>
    </citation>
    <scope>NUCLEOTIDE SEQUENCE [LARGE SCALE GENOMIC DNA]</scope>
    <source>
        <tissue evidence="1">Nenye</tissue>
    </source>
</reference>
<evidence type="ECO:0000313" key="1">
    <source>
        <dbReference type="EMBL" id="KAL3516866.1"/>
    </source>
</evidence>
<gene>
    <name evidence="1" type="ORF">ACH5RR_023768</name>
</gene>
<protein>
    <submittedName>
        <fullName evidence="1">Uncharacterized protein</fullName>
    </submittedName>
</protein>
<evidence type="ECO:0000313" key="2">
    <source>
        <dbReference type="Proteomes" id="UP001630127"/>
    </source>
</evidence>
<organism evidence="1 2">
    <name type="scientific">Cinchona calisaya</name>
    <dbReference type="NCBI Taxonomy" id="153742"/>
    <lineage>
        <taxon>Eukaryota</taxon>
        <taxon>Viridiplantae</taxon>
        <taxon>Streptophyta</taxon>
        <taxon>Embryophyta</taxon>
        <taxon>Tracheophyta</taxon>
        <taxon>Spermatophyta</taxon>
        <taxon>Magnoliopsida</taxon>
        <taxon>eudicotyledons</taxon>
        <taxon>Gunneridae</taxon>
        <taxon>Pentapetalae</taxon>
        <taxon>asterids</taxon>
        <taxon>lamiids</taxon>
        <taxon>Gentianales</taxon>
        <taxon>Rubiaceae</taxon>
        <taxon>Cinchonoideae</taxon>
        <taxon>Cinchoneae</taxon>
        <taxon>Cinchona</taxon>
    </lineage>
</organism>
<keyword evidence="2" id="KW-1185">Reference proteome</keyword>
<dbReference type="AlphaFoldDB" id="A0ABD2ZDG8"/>
<name>A0ABD2ZDG8_9GENT</name>
<dbReference type="EMBL" id="JBJUIK010000010">
    <property type="protein sequence ID" value="KAL3516866.1"/>
    <property type="molecule type" value="Genomic_DNA"/>
</dbReference>